<feature type="compositionally biased region" description="Basic and acidic residues" evidence="1">
    <location>
        <begin position="20"/>
        <end position="29"/>
    </location>
</feature>
<reference evidence="4" key="1">
    <citation type="submission" date="2022-08" db="EMBL/GenBank/DDBJ databases">
        <authorList>
            <person name="Marques A."/>
        </authorList>
    </citation>
    <scope>NUCLEOTIDE SEQUENCE</scope>
    <source>
        <strain evidence="4">RhyPub2mFocal</strain>
        <tissue evidence="4">Leaves</tissue>
    </source>
</reference>
<name>A0AAV8F3J0_9POAL</name>
<evidence type="ECO:0000259" key="2">
    <source>
        <dbReference type="Pfam" id="PF00646"/>
    </source>
</evidence>
<dbReference type="InterPro" id="IPR036047">
    <property type="entry name" value="F-box-like_dom_sf"/>
</dbReference>
<dbReference type="Proteomes" id="UP001140206">
    <property type="component" value="Chromosome 2"/>
</dbReference>
<dbReference type="Pfam" id="PF00646">
    <property type="entry name" value="F-box"/>
    <property type="match status" value="1"/>
</dbReference>
<proteinExistence type="predicted"/>
<feature type="domain" description="KIB1-4 beta-propeller" evidence="3">
    <location>
        <begin position="131"/>
        <end position="385"/>
    </location>
</feature>
<dbReference type="InterPro" id="IPR001810">
    <property type="entry name" value="F-box_dom"/>
</dbReference>
<evidence type="ECO:0000259" key="3">
    <source>
        <dbReference type="Pfam" id="PF03478"/>
    </source>
</evidence>
<dbReference type="PANTHER" id="PTHR44259:SF114">
    <property type="entry name" value="OS06G0707300 PROTEIN"/>
    <property type="match status" value="1"/>
</dbReference>
<accession>A0AAV8F3J0</accession>
<dbReference type="Gene3D" id="1.20.1280.50">
    <property type="match status" value="1"/>
</dbReference>
<evidence type="ECO:0000313" key="4">
    <source>
        <dbReference type="EMBL" id="KAJ4787619.1"/>
    </source>
</evidence>
<dbReference type="EMBL" id="JAMFTS010000002">
    <property type="protein sequence ID" value="KAJ4787619.1"/>
    <property type="molecule type" value="Genomic_DNA"/>
</dbReference>
<comment type="caution">
    <text evidence="4">The sequence shown here is derived from an EMBL/GenBank/DDBJ whole genome shotgun (WGS) entry which is preliminary data.</text>
</comment>
<sequence>MALRRSLSCSNNATLPGTDRAAEPDRSDLPPELICANSNRSITMAQRQSLPCSKKVTLPDTDGAEEPDWSDLPLELVCLISQKIADISDFVRFGVVCKRWRCAVRASDLSPQLPWIMHEYDKYKEGNCRRFYSLLTRKTCTVNIPHSGDTSLVGSTNNYLLTRNWQTHECSLFNPLTKEELSLPPTPPEITFPSWVPTGPSFDPSSMYVVISRSRNLYFTPLYVCRPGDHEWIKIRDPYTPSRIQGEFKNSGYIFYDGKCYASTRETRSIKVIDLATSTVLHVVPRPEPSLTGFYVYLVVSFGRILRVCQYGKYSSKKNCLFRIYQLETGNRDGNQKEPCWTEIDSINNQFLFLHDRHGCAFRAEDFPGFEGNSIYFSKSNFMGKTFQLFSYDIKEKKIEELPGPVNLSHHWFLPSIC</sequence>
<gene>
    <name evidence="4" type="ORF">LUZ62_038865</name>
</gene>
<evidence type="ECO:0000313" key="5">
    <source>
        <dbReference type="Proteomes" id="UP001140206"/>
    </source>
</evidence>
<evidence type="ECO:0000256" key="1">
    <source>
        <dbReference type="SAM" id="MobiDB-lite"/>
    </source>
</evidence>
<dbReference type="InterPro" id="IPR011043">
    <property type="entry name" value="Gal_Oxase/kelch_b-propeller"/>
</dbReference>
<dbReference type="Pfam" id="PF03478">
    <property type="entry name" value="Beta-prop_KIB1-4"/>
    <property type="match status" value="1"/>
</dbReference>
<protein>
    <submittedName>
        <fullName evidence="4">F-box domain-containing protein</fullName>
    </submittedName>
</protein>
<feature type="region of interest" description="Disordered" evidence="1">
    <location>
        <begin position="1"/>
        <end position="30"/>
    </location>
</feature>
<organism evidence="4 5">
    <name type="scientific">Rhynchospora pubera</name>
    <dbReference type="NCBI Taxonomy" id="906938"/>
    <lineage>
        <taxon>Eukaryota</taxon>
        <taxon>Viridiplantae</taxon>
        <taxon>Streptophyta</taxon>
        <taxon>Embryophyta</taxon>
        <taxon>Tracheophyta</taxon>
        <taxon>Spermatophyta</taxon>
        <taxon>Magnoliopsida</taxon>
        <taxon>Liliopsida</taxon>
        <taxon>Poales</taxon>
        <taxon>Cyperaceae</taxon>
        <taxon>Cyperoideae</taxon>
        <taxon>Rhynchosporeae</taxon>
        <taxon>Rhynchospora</taxon>
    </lineage>
</organism>
<dbReference type="SUPFAM" id="SSF81383">
    <property type="entry name" value="F-box domain"/>
    <property type="match status" value="1"/>
</dbReference>
<dbReference type="InterPro" id="IPR050942">
    <property type="entry name" value="F-box_BR-signaling"/>
</dbReference>
<feature type="domain" description="F-box" evidence="2">
    <location>
        <begin position="69"/>
        <end position="107"/>
    </location>
</feature>
<dbReference type="AlphaFoldDB" id="A0AAV8F3J0"/>
<dbReference type="PANTHER" id="PTHR44259">
    <property type="entry name" value="OS07G0183000 PROTEIN-RELATED"/>
    <property type="match status" value="1"/>
</dbReference>
<keyword evidence="5" id="KW-1185">Reference proteome</keyword>
<dbReference type="SUPFAM" id="SSF50965">
    <property type="entry name" value="Galactose oxidase, central domain"/>
    <property type="match status" value="1"/>
</dbReference>
<dbReference type="InterPro" id="IPR005174">
    <property type="entry name" value="KIB1-4_b-propeller"/>
</dbReference>
<dbReference type="CDD" id="cd09917">
    <property type="entry name" value="F-box_SF"/>
    <property type="match status" value="1"/>
</dbReference>